<evidence type="ECO:0000313" key="2">
    <source>
        <dbReference type="EMBL" id="TFY50631.1"/>
    </source>
</evidence>
<protein>
    <recommendedName>
        <fullName evidence="4">Plastocyanin-like domain-containing protein</fullName>
    </recommendedName>
</protein>
<organism evidence="2 3">
    <name type="scientific">Dentipellis fragilis</name>
    <dbReference type="NCBI Taxonomy" id="205917"/>
    <lineage>
        <taxon>Eukaryota</taxon>
        <taxon>Fungi</taxon>
        <taxon>Dikarya</taxon>
        <taxon>Basidiomycota</taxon>
        <taxon>Agaricomycotina</taxon>
        <taxon>Agaricomycetes</taxon>
        <taxon>Russulales</taxon>
        <taxon>Hericiaceae</taxon>
        <taxon>Dentipellis</taxon>
    </lineage>
</organism>
<reference evidence="2 3" key="1">
    <citation type="submission" date="2019-02" db="EMBL/GenBank/DDBJ databases">
        <title>Genome sequencing of the rare red list fungi Dentipellis fragilis.</title>
        <authorList>
            <person name="Buettner E."/>
            <person name="Kellner H."/>
        </authorList>
    </citation>
    <scope>NUCLEOTIDE SEQUENCE [LARGE SCALE GENOMIC DNA]</scope>
    <source>
        <strain evidence="2 3">DSM 105465</strain>
    </source>
</reference>
<dbReference type="STRING" id="205917.A0A4Y9XN57"/>
<evidence type="ECO:0008006" key="4">
    <source>
        <dbReference type="Google" id="ProtNLM"/>
    </source>
</evidence>
<evidence type="ECO:0000256" key="1">
    <source>
        <dbReference type="SAM" id="SignalP"/>
    </source>
</evidence>
<gene>
    <name evidence="2" type="ORF">EVG20_g11412</name>
</gene>
<keyword evidence="1" id="KW-0732">Signal</keyword>
<proteinExistence type="predicted"/>
<dbReference type="EMBL" id="SEOQ01001756">
    <property type="protein sequence ID" value="TFY50631.1"/>
    <property type="molecule type" value="Genomic_DNA"/>
</dbReference>
<feature type="signal peptide" evidence="1">
    <location>
        <begin position="1"/>
        <end position="18"/>
    </location>
</feature>
<dbReference type="InterPro" id="IPR008972">
    <property type="entry name" value="Cupredoxin"/>
</dbReference>
<accession>A0A4Y9XN57</accession>
<dbReference type="SUPFAM" id="SSF49503">
    <property type="entry name" value="Cupredoxins"/>
    <property type="match status" value="1"/>
</dbReference>
<name>A0A4Y9XN57_9AGAM</name>
<dbReference type="Gene3D" id="2.60.40.420">
    <property type="entry name" value="Cupredoxins - blue copper proteins"/>
    <property type="match status" value="1"/>
</dbReference>
<dbReference type="AlphaFoldDB" id="A0A4Y9XN57"/>
<comment type="caution">
    <text evidence="2">The sequence shown here is derived from an EMBL/GenBank/DDBJ whole genome shotgun (WGS) entry which is preliminary data.</text>
</comment>
<keyword evidence="3" id="KW-1185">Reference proteome</keyword>
<sequence>MRFSTVLAAALPIAAVSAANFQVQVGANGGLAYDPPVVNASVGDTISFVFMAKNHVSPPHLIWEHGQSDLIWYLVPRCRRSRSRRSPRPART</sequence>
<feature type="chain" id="PRO_5021361275" description="Plastocyanin-like domain-containing protein" evidence="1">
    <location>
        <begin position="19"/>
        <end position="92"/>
    </location>
</feature>
<evidence type="ECO:0000313" key="3">
    <source>
        <dbReference type="Proteomes" id="UP000298327"/>
    </source>
</evidence>
<dbReference type="OrthoDB" id="1921208at2759"/>
<dbReference type="Proteomes" id="UP000298327">
    <property type="component" value="Unassembled WGS sequence"/>
</dbReference>